<feature type="domain" description="HNH nuclease" evidence="2">
    <location>
        <begin position="142"/>
        <end position="220"/>
    </location>
</feature>
<dbReference type="InterPro" id="IPR003615">
    <property type="entry name" value="HNH_nuc"/>
</dbReference>
<accession>A0A9P5TMV6</accession>
<reference evidence="3" key="1">
    <citation type="submission" date="2020-11" db="EMBL/GenBank/DDBJ databases">
        <authorList>
            <consortium name="DOE Joint Genome Institute"/>
            <person name="Ahrendt S."/>
            <person name="Riley R."/>
            <person name="Andreopoulos W."/>
            <person name="LaButti K."/>
            <person name="Pangilinan J."/>
            <person name="Ruiz-duenas F.J."/>
            <person name="Barrasa J.M."/>
            <person name="Sanchez-Garcia M."/>
            <person name="Camarero S."/>
            <person name="Miyauchi S."/>
            <person name="Serrano A."/>
            <person name="Linde D."/>
            <person name="Babiker R."/>
            <person name="Drula E."/>
            <person name="Ayuso-Fernandez I."/>
            <person name="Pacheco R."/>
            <person name="Padilla G."/>
            <person name="Ferreira P."/>
            <person name="Barriuso J."/>
            <person name="Kellner H."/>
            <person name="Castanera R."/>
            <person name="Alfaro M."/>
            <person name="Ramirez L."/>
            <person name="Pisabarro A.G."/>
            <person name="Kuo A."/>
            <person name="Tritt A."/>
            <person name="Lipzen A."/>
            <person name="He G."/>
            <person name="Yan M."/>
            <person name="Ng V."/>
            <person name="Cullen D."/>
            <person name="Martin F."/>
            <person name="Rosso M.-N."/>
            <person name="Henrissat B."/>
            <person name="Hibbett D."/>
            <person name="Martinez A.T."/>
            <person name="Grigoriev I.V."/>
        </authorList>
    </citation>
    <scope>NUCLEOTIDE SEQUENCE</scope>
    <source>
        <strain evidence="3">AH 44721</strain>
    </source>
</reference>
<keyword evidence="1" id="KW-0472">Membrane</keyword>
<dbReference type="AlphaFoldDB" id="A0A9P5TMV6"/>
<proteinExistence type="predicted"/>
<dbReference type="EMBL" id="JADNYJ010000039">
    <property type="protein sequence ID" value="KAF8901841.1"/>
    <property type="molecule type" value="Genomic_DNA"/>
</dbReference>
<keyword evidence="1" id="KW-0812">Transmembrane</keyword>
<name>A0A9P5TMV6_GYMJU</name>
<evidence type="ECO:0000259" key="2">
    <source>
        <dbReference type="Pfam" id="PF13391"/>
    </source>
</evidence>
<evidence type="ECO:0000256" key="1">
    <source>
        <dbReference type="SAM" id="Phobius"/>
    </source>
</evidence>
<sequence length="263" mass="29397">MAAPDIIVYVPLPSAVVQGQDLDIEQQNWQWAHCFTFPILCLTSYGSLSVKPFKWLRYAIGSAVGAQGHLSRTDNPLDVIDYNAAFPTNSLELYYHLADDERRRLFPADPKLLDPKARSNSTAVTTRRAGLRTEVIRRDQTCVMTGLPRDCCDTVHLIAHSKGDGVCILILFWSSLIIFWRQYITMYTRRRSRSPNADDIVTDIDSCKNAILLSKSLHTEIGKTVGFLPVPNFAMDVADVHPSLAGGAGEKRMSPIRFSKSLL</sequence>
<evidence type="ECO:0000313" key="4">
    <source>
        <dbReference type="Proteomes" id="UP000724874"/>
    </source>
</evidence>
<keyword evidence="1" id="KW-1133">Transmembrane helix</keyword>
<gene>
    <name evidence="3" type="ORF">CPB84DRAFT_906918</name>
</gene>
<evidence type="ECO:0000313" key="3">
    <source>
        <dbReference type="EMBL" id="KAF8901841.1"/>
    </source>
</evidence>
<dbReference type="OrthoDB" id="3269637at2759"/>
<comment type="caution">
    <text evidence="3">The sequence shown here is derived from an EMBL/GenBank/DDBJ whole genome shotgun (WGS) entry which is preliminary data.</text>
</comment>
<organism evidence="3 4">
    <name type="scientific">Gymnopilus junonius</name>
    <name type="common">Spectacular rustgill mushroom</name>
    <name type="synonym">Gymnopilus spectabilis subsp. junonius</name>
    <dbReference type="NCBI Taxonomy" id="109634"/>
    <lineage>
        <taxon>Eukaryota</taxon>
        <taxon>Fungi</taxon>
        <taxon>Dikarya</taxon>
        <taxon>Basidiomycota</taxon>
        <taxon>Agaricomycotina</taxon>
        <taxon>Agaricomycetes</taxon>
        <taxon>Agaricomycetidae</taxon>
        <taxon>Agaricales</taxon>
        <taxon>Agaricineae</taxon>
        <taxon>Hymenogastraceae</taxon>
        <taxon>Gymnopilus</taxon>
    </lineage>
</organism>
<dbReference type="Pfam" id="PF13391">
    <property type="entry name" value="HNH_2"/>
    <property type="match status" value="1"/>
</dbReference>
<feature type="transmembrane region" description="Helical" evidence="1">
    <location>
        <begin position="163"/>
        <end position="184"/>
    </location>
</feature>
<keyword evidence="4" id="KW-1185">Reference proteome</keyword>
<protein>
    <recommendedName>
        <fullName evidence="2">HNH nuclease domain-containing protein</fullName>
    </recommendedName>
</protein>
<dbReference type="Proteomes" id="UP000724874">
    <property type="component" value="Unassembled WGS sequence"/>
</dbReference>